<protein>
    <submittedName>
        <fullName evidence="1">Uncharacterized protein</fullName>
    </submittedName>
</protein>
<accession>A0A3P8VB89</accession>
<sequence>ITVTCIFTVPDLCGSPPSTAVKTNVCWLCSSRSKPVCSIISAYLLPSALVCGLRTKYLFALRE</sequence>
<reference evidence="1" key="2">
    <citation type="submission" date="2025-08" db="UniProtKB">
        <authorList>
            <consortium name="Ensembl"/>
        </authorList>
    </citation>
    <scope>IDENTIFICATION</scope>
</reference>
<dbReference type="InParanoid" id="A0A3P8VB89"/>
<keyword evidence="2" id="KW-1185">Reference proteome</keyword>
<organism evidence="1 2">
    <name type="scientific">Cynoglossus semilaevis</name>
    <name type="common">Tongue sole</name>
    <dbReference type="NCBI Taxonomy" id="244447"/>
    <lineage>
        <taxon>Eukaryota</taxon>
        <taxon>Metazoa</taxon>
        <taxon>Chordata</taxon>
        <taxon>Craniata</taxon>
        <taxon>Vertebrata</taxon>
        <taxon>Euteleostomi</taxon>
        <taxon>Actinopterygii</taxon>
        <taxon>Neopterygii</taxon>
        <taxon>Teleostei</taxon>
        <taxon>Neoteleostei</taxon>
        <taxon>Acanthomorphata</taxon>
        <taxon>Carangaria</taxon>
        <taxon>Pleuronectiformes</taxon>
        <taxon>Pleuronectoidei</taxon>
        <taxon>Cynoglossidae</taxon>
        <taxon>Cynoglossinae</taxon>
        <taxon>Cynoglossus</taxon>
    </lineage>
</organism>
<dbReference type="AlphaFoldDB" id="A0A3P8VB89"/>
<evidence type="ECO:0000313" key="1">
    <source>
        <dbReference type="Ensembl" id="ENSCSEP00000009720.1"/>
    </source>
</evidence>
<name>A0A3P8VB89_CYNSE</name>
<proteinExistence type="predicted"/>
<dbReference type="Proteomes" id="UP000265120">
    <property type="component" value="Chromosome 15"/>
</dbReference>
<evidence type="ECO:0000313" key="2">
    <source>
        <dbReference type="Proteomes" id="UP000265120"/>
    </source>
</evidence>
<reference evidence="1" key="3">
    <citation type="submission" date="2025-09" db="UniProtKB">
        <authorList>
            <consortium name="Ensembl"/>
        </authorList>
    </citation>
    <scope>IDENTIFICATION</scope>
</reference>
<dbReference type="GeneTree" id="ENSGT01150000289773"/>
<reference evidence="1 2" key="1">
    <citation type="journal article" date="2014" name="Nat. Genet.">
        <title>Whole-genome sequence of a flatfish provides insights into ZW sex chromosome evolution and adaptation to a benthic lifestyle.</title>
        <authorList>
            <person name="Chen S."/>
            <person name="Zhang G."/>
            <person name="Shao C."/>
            <person name="Huang Q."/>
            <person name="Liu G."/>
            <person name="Zhang P."/>
            <person name="Song W."/>
            <person name="An N."/>
            <person name="Chalopin D."/>
            <person name="Volff J.N."/>
            <person name="Hong Y."/>
            <person name="Li Q."/>
            <person name="Sha Z."/>
            <person name="Zhou H."/>
            <person name="Xie M."/>
            <person name="Yu Q."/>
            <person name="Liu Y."/>
            <person name="Xiang H."/>
            <person name="Wang N."/>
            <person name="Wu K."/>
            <person name="Yang C."/>
            <person name="Zhou Q."/>
            <person name="Liao X."/>
            <person name="Yang L."/>
            <person name="Hu Q."/>
            <person name="Zhang J."/>
            <person name="Meng L."/>
            <person name="Jin L."/>
            <person name="Tian Y."/>
            <person name="Lian J."/>
            <person name="Yang J."/>
            <person name="Miao G."/>
            <person name="Liu S."/>
            <person name="Liang Z."/>
            <person name="Yan F."/>
            <person name="Li Y."/>
            <person name="Sun B."/>
            <person name="Zhang H."/>
            <person name="Zhang J."/>
            <person name="Zhu Y."/>
            <person name="Du M."/>
            <person name="Zhao Y."/>
            <person name="Schartl M."/>
            <person name="Tang Q."/>
            <person name="Wang J."/>
        </authorList>
    </citation>
    <scope>NUCLEOTIDE SEQUENCE</scope>
</reference>
<dbReference type="Ensembl" id="ENSCSET00000009834.1">
    <property type="protein sequence ID" value="ENSCSEP00000009720.1"/>
    <property type="gene ID" value="ENSCSEG00000006238.1"/>
</dbReference>